<keyword evidence="4" id="KW-0119">Carbohydrate metabolism</keyword>
<feature type="signal peptide" evidence="9">
    <location>
        <begin position="1"/>
        <end position="21"/>
    </location>
</feature>
<dbReference type="AlphaFoldDB" id="A0A7X4H165"/>
<dbReference type="Proteomes" id="UP000469734">
    <property type="component" value="Unassembled WGS sequence"/>
</dbReference>
<keyword evidence="5 6" id="KW-0326">Glycosidase</keyword>
<reference evidence="11 12" key="1">
    <citation type="submission" date="2019-12" db="EMBL/GenBank/DDBJ databases">
        <title>Novel species isolated from a subtropical stream in China.</title>
        <authorList>
            <person name="Lu H."/>
        </authorList>
    </citation>
    <scope>NUCLEOTIDE SEQUENCE [LARGE SCALE GENOMIC DNA]</scope>
    <source>
        <strain evidence="11 12">FT134W</strain>
    </source>
</reference>
<dbReference type="InterPro" id="IPR001223">
    <property type="entry name" value="Glyco_hydro18_cat"/>
</dbReference>
<comment type="similarity">
    <text evidence="7">Belongs to the glycosyl hydrolase 18 family.</text>
</comment>
<evidence type="ECO:0000256" key="3">
    <source>
        <dbReference type="ARBA" id="ARBA00022801"/>
    </source>
</evidence>
<dbReference type="InterPro" id="IPR050314">
    <property type="entry name" value="Glycosyl_Hydrlase_18"/>
</dbReference>
<accession>A0A7X4H165</accession>
<dbReference type="InterPro" id="IPR011583">
    <property type="entry name" value="Chitinase_II/V-like_cat"/>
</dbReference>
<evidence type="ECO:0000313" key="12">
    <source>
        <dbReference type="Proteomes" id="UP000469734"/>
    </source>
</evidence>
<dbReference type="RefSeq" id="WP_161050192.1">
    <property type="nucleotide sequence ID" value="NZ_WWCR01000010.1"/>
</dbReference>
<dbReference type="Gene3D" id="3.10.50.10">
    <property type="match status" value="1"/>
</dbReference>
<evidence type="ECO:0000256" key="6">
    <source>
        <dbReference type="RuleBase" id="RU000489"/>
    </source>
</evidence>
<evidence type="ECO:0000256" key="2">
    <source>
        <dbReference type="ARBA" id="ARBA00012729"/>
    </source>
</evidence>
<dbReference type="PANTHER" id="PTHR11177">
    <property type="entry name" value="CHITINASE"/>
    <property type="match status" value="1"/>
</dbReference>
<dbReference type="Pfam" id="PF00704">
    <property type="entry name" value="Glyco_hydro_18"/>
    <property type="match status" value="1"/>
</dbReference>
<evidence type="ECO:0000256" key="9">
    <source>
        <dbReference type="SAM" id="SignalP"/>
    </source>
</evidence>
<dbReference type="GO" id="GO:0008843">
    <property type="term" value="F:endochitinase activity"/>
    <property type="evidence" value="ECO:0007669"/>
    <property type="project" value="UniProtKB-EC"/>
</dbReference>
<evidence type="ECO:0000259" key="10">
    <source>
        <dbReference type="PROSITE" id="PS51910"/>
    </source>
</evidence>
<dbReference type="SUPFAM" id="SSF51445">
    <property type="entry name" value="(Trans)glycosidases"/>
    <property type="match status" value="1"/>
</dbReference>
<dbReference type="InterPro" id="IPR029070">
    <property type="entry name" value="Chitinase_insertion_sf"/>
</dbReference>
<protein>
    <recommendedName>
        <fullName evidence="2">chitinase</fullName>
        <ecNumber evidence="2">3.2.1.14</ecNumber>
    </recommendedName>
</protein>
<evidence type="ECO:0000256" key="1">
    <source>
        <dbReference type="ARBA" id="ARBA00000822"/>
    </source>
</evidence>
<evidence type="ECO:0000256" key="4">
    <source>
        <dbReference type="ARBA" id="ARBA00023024"/>
    </source>
</evidence>
<dbReference type="Gene3D" id="3.20.20.80">
    <property type="entry name" value="Glycosidases"/>
    <property type="match status" value="1"/>
</dbReference>
<keyword evidence="3 6" id="KW-0378">Hydrolase</keyword>
<evidence type="ECO:0000256" key="5">
    <source>
        <dbReference type="ARBA" id="ARBA00023295"/>
    </source>
</evidence>
<organism evidence="11 12">
    <name type="scientific">Duganella margarita</name>
    <dbReference type="NCBI Taxonomy" id="2692170"/>
    <lineage>
        <taxon>Bacteria</taxon>
        <taxon>Pseudomonadati</taxon>
        <taxon>Pseudomonadota</taxon>
        <taxon>Betaproteobacteria</taxon>
        <taxon>Burkholderiales</taxon>
        <taxon>Oxalobacteraceae</taxon>
        <taxon>Telluria group</taxon>
        <taxon>Duganella</taxon>
    </lineage>
</organism>
<feature type="domain" description="GH18" evidence="10">
    <location>
        <begin position="22"/>
        <end position="420"/>
    </location>
</feature>
<dbReference type="SUPFAM" id="SSF54556">
    <property type="entry name" value="Chitinase insertion domain"/>
    <property type="match status" value="1"/>
</dbReference>
<keyword evidence="9" id="KW-0732">Signal</keyword>
<dbReference type="SMART" id="SM00636">
    <property type="entry name" value="Glyco_18"/>
    <property type="match status" value="1"/>
</dbReference>
<dbReference type="PROSITE" id="PS01095">
    <property type="entry name" value="GH18_1"/>
    <property type="match status" value="1"/>
</dbReference>
<name>A0A7X4H165_9BURK</name>
<evidence type="ECO:0000256" key="8">
    <source>
        <dbReference type="SAM" id="MobiDB-lite"/>
    </source>
</evidence>
<dbReference type="GO" id="GO:0005975">
    <property type="term" value="P:carbohydrate metabolic process"/>
    <property type="evidence" value="ECO:0007669"/>
    <property type="project" value="InterPro"/>
</dbReference>
<dbReference type="InterPro" id="IPR017853">
    <property type="entry name" value="GH"/>
</dbReference>
<proteinExistence type="inferred from homology"/>
<dbReference type="EC" id="3.2.1.14" evidence="2"/>
<dbReference type="InterPro" id="IPR001579">
    <property type="entry name" value="Glyco_hydro_18_chit_AS"/>
</dbReference>
<feature type="region of interest" description="Disordered" evidence="8">
    <location>
        <begin position="271"/>
        <end position="290"/>
    </location>
</feature>
<gene>
    <name evidence="11" type="ORF">GTP56_11510</name>
</gene>
<comment type="caution">
    <text evidence="11">The sequence shown here is derived from an EMBL/GenBank/DDBJ whole genome shotgun (WGS) entry which is preliminary data.</text>
</comment>
<keyword evidence="4" id="KW-0624">Polysaccharide degradation</keyword>
<evidence type="ECO:0000256" key="7">
    <source>
        <dbReference type="RuleBase" id="RU004453"/>
    </source>
</evidence>
<dbReference type="GO" id="GO:0008061">
    <property type="term" value="F:chitin binding"/>
    <property type="evidence" value="ECO:0007669"/>
    <property type="project" value="InterPro"/>
</dbReference>
<evidence type="ECO:0000313" key="11">
    <source>
        <dbReference type="EMBL" id="MYM72826.1"/>
    </source>
</evidence>
<dbReference type="EMBL" id="WWCR01000010">
    <property type="protein sequence ID" value="MYM72826.1"/>
    <property type="molecule type" value="Genomic_DNA"/>
</dbReference>
<feature type="chain" id="PRO_5030664495" description="chitinase" evidence="9">
    <location>
        <begin position="22"/>
        <end position="420"/>
    </location>
</feature>
<keyword evidence="4" id="KW-0146">Chitin degradation</keyword>
<dbReference type="GO" id="GO:0006032">
    <property type="term" value="P:chitin catabolic process"/>
    <property type="evidence" value="ECO:0007669"/>
    <property type="project" value="UniProtKB-KW"/>
</dbReference>
<sequence>MRTHLLGLAAAAALLAGSAVAAEVGSYYTAWSVEKNFRLKQFDQSGAAAGFTYLVYAFENVYKMPDGGYRCDSGRDDEDTGNGMRATLDYAHRFGAGESVDGSADKPGQPLAGNFNQLRQLKKRHPQLKLLVALGGGEWSHWFSAGAATPELRRALVSSCIDLYLRGNLPRLDGHGGAGAAAGIFDGIDLDWEHPGPDDKASFTLLLKEFRRQLDALGKPAGKHYLLTAAVNSTDEKMRHTDPAAYSRSLDWINLMTYDFHGAWSKQGPTGFQSNLYPDPASGDDSPRSVDSGVQRFLKAGVPADKIVVGVPFYARGWSGVDAANNGLYQKATGPAQGFEEGAEQYSTMAARHLPSFYHPVTRQLWTYDKGTFWTYDDPRVIREKAGYVRERGLRGLMSWSLDQDDAAFSLSRAMQDARR</sequence>
<dbReference type="PROSITE" id="PS51910">
    <property type="entry name" value="GH18_2"/>
    <property type="match status" value="1"/>
</dbReference>
<comment type="catalytic activity">
    <reaction evidence="1">
        <text>Random endo-hydrolysis of N-acetyl-beta-D-glucosaminide (1-&gt;4)-beta-linkages in chitin and chitodextrins.</text>
        <dbReference type="EC" id="3.2.1.14"/>
    </reaction>
</comment>
<dbReference type="PANTHER" id="PTHR11177:SF317">
    <property type="entry name" value="CHITINASE 12-RELATED"/>
    <property type="match status" value="1"/>
</dbReference>
<dbReference type="CDD" id="cd06548">
    <property type="entry name" value="GH18_chitinase"/>
    <property type="match status" value="1"/>
</dbReference>